<name>A0A3P3RDQ3_9EURY</name>
<dbReference type="InterPro" id="IPR031803">
    <property type="entry name" value="BAT_GAF/HTH-assoc"/>
</dbReference>
<evidence type="ECO:0000313" key="6">
    <source>
        <dbReference type="Proteomes" id="UP000282322"/>
    </source>
</evidence>
<accession>A0A3P3RDQ3</accession>
<dbReference type="RefSeq" id="WP_124954482.1">
    <property type="nucleotide sequence ID" value="NZ_RRCH01000014.1"/>
</dbReference>
<reference evidence="5 6" key="1">
    <citation type="submission" date="2018-11" db="EMBL/GenBank/DDBJ databases">
        <title>Taxonoimc description of Halomarina strain SPP-AMP-1.</title>
        <authorList>
            <person name="Pal Y."/>
            <person name="Srinivasana K."/>
            <person name="Verma A."/>
            <person name="Kumar P."/>
        </authorList>
    </citation>
    <scope>NUCLEOTIDE SEQUENCE [LARGE SCALE GENOMIC DNA]</scope>
    <source>
        <strain evidence="5 6">SPP-AMP-1</strain>
    </source>
</reference>
<dbReference type="PANTHER" id="PTHR34236">
    <property type="entry name" value="DIMETHYL SULFOXIDE REDUCTASE TRANSCRIPTIONAL ACTIVATOR"/>
    <property type="match status" value="1"/>
</dbReference>
<comment type="caution">
    <text evidence="5">The sequence shown here is derived from an EMBL/GenBank/DDBJ whole genome shotgun (WGS) entry which is preliminary data.</text>
</comment>
<dbReference type="PANTHER" id="PTHR34236:SF1">
    <property type="entry name" value="DIMETHYL SULFOXIDE REDUCTASE TRANSCRIPTIONAL ACTIVATOR"/>
    <property type="match status" value="1"/>
</dbReference>
<evidence type="ECO:0000259" key="3">
    <source>
        <dbReference type="Pfam" id="PF04967"/>
    </source>
</evidence>
<evidence type="ECO:0000313" key="5">
    <source>
        <dbReference type="EMBL" id="RRJ31531.1"/>
    </source>
</evidence>
<sequence length="221" mass="25316">MTSIAEFAIPAEEFALQTTLERLPETEIEVDRVVAHDSTHVLPFVWMSGPGSEKLQTVLAEDPSVTDCELLAEYEDEQFYNMTWAADAQVVAYMITEQEATIQRAIAHDRSWHLQVLFPNRDGISAVSDYAQEHDYSYDLRRLYDVDAIRRVRYDLTSDQHEALVKGFERGYYDIPREAQLSDIAADLGISHQALSERFRRATRCLIENALLVEPDDSSQR</sequence>
<dbReference type="OrthoDB" id="156233at2157"/>
<dbReference type="Pfam" id="PF04967">
    <property type="entry name" value="HTH_10"/>
    <property type="match status" value="1"/>
</dbReference>
<evidence type="ECO:0000256" key="2">
    <source>
        <dbReference type="ARBA" id="ARBA00023163"/>
    </source>
</evidence>
<keyword evidence="5" id="KW-0238">DNA-binding</keyword>
<keyword evidence="6" id="KW-1185">Reference proteome</keyword>
<dbReference type="Pfam" id="PF15915">
    <property type="entry name" value="BAT"/>
    <property type="match status" value="1"/>
</dbReference>
<feature type="domain" description="HTH bat-type" evidence="3">
    <location>
        <begin position="156"/>
        <end position="207"/>
    </location>
</feature>
<keyword evidence="2" id="KW-0804">Transcription</keyword>
<gene>
    <name evidence="5" type="ORF">EIK79_07400</name>
</gene>
<protein>
    <submittedName>
        <fullName evidence="5">DNA-binding protein</fullName>
    </submittedName>
</protein>
<evidence type="ECO:0000259" key="4">
    <source>
        <dbReference type="Pfam" id="PF15915"/>
    </source>
</evidence>
<dbReference type="GO" id="GO:0003677">
    <property type="term" value="F:DNA binding"/>
    <property type="evidence" value="ECO:0007669"/>
    <property type="project" value="UniProtKB-KW"/>
</dbReference>
<dbReference type="EMBL" id="RRCH01000014">
    <property type="protein sequence ID" value="RRJ31531.1"/>
    <property type="molecule type" value="Genomic_DNA"/>
</dbReference>
<evidence type="ECO:0000256" key="1">
    <source>
        <dbReference type="ARBA" id="ARBA00023015"/>
    </source>
</evidence>
<feature type="domain" description="Bacterioopsin transcriptional activator GAF and HTH associated" evidence="4">
    <location>
        <begin position="6"/>
        <end position="146"/>
    </location>
</feature>
<proteinExistence type="predicted"/>
<dbReference type="Proteomes" id="UP000282322">
    <property type="component" value="Unassembled WGS sequence"/>
</dbReference>
<keyword evidence="1" id="KW-0805">Transcription regulation</keyword>
<organism evidence="5 6">
    <name type="scientific">Halocatena pleomorpha</name>
    <dbReference type="NCBI Taxonomy" id="1785090"/>
    <lineage>
        <taxon>Archaea</taxon>
        <taxon>Methanobacteriati</taxon>
        <taxon>Methanobacteriota</taxon>
        <taxon>Stenosarchaea group</taxon>
        <taxon>Halobacteria</taxon>
        <taxon>Halobacteriales</taxon>
        <taxon>Natronomonadaceae</taxon>
        <taxon>Halocatena</taxon>
    </lineage>
</organism>
<dbReference type="InterPro" id="IPR007050">
    <property type="entry name" value="HTH_bacterioopsin"/>
</dbReference>
<dbReference type="AlphaFoldDB" id="A0A3P3RDQ3"/>